<dbReference type="Proteomes" id="UP000190911">
    <property type="component" value="Chromosome I"/>
</dbReference>
<dbReference type="InParanoid" id="A0A1M7FH96"/>
<evidence type="ECO:0000259" key="1">
    <source>
        <dbReference type="Pfam" id="PF13701"/>
    </source>
</evidence>
<organism evidence="2 3">
    <name type="scientific">Vreelandella subglaciescola</name>
    <dbReference type="NCBI Taxonomy" id="29571"/>
    <lineage>
        <taxon>Bacteria</taxon>
        <taxon>Pseudomonadati</taxon>
        <taxon>Pseudomonadota</taxon>
        <taxon>Gammaproteobacteria</taxon>
        <taxon>Oceanospirillales</taxon>
        <taxon>Halomonadaceae</taxon>
        <taxon>Vreelandella</taxon>
    </lineage>
</organism>
<evidence type="ECO:0000313" key="2">
    <source>
        <dbReference type="EMBL" id="SHM03434.1"/>
    </source>
</evidence>
<dbReference type="InterPro" id="IPR047960">
    <property type="entry name" value="Transpos_IS1380"/>
</dbReference>
<dbReference type="STRING" id="29571.SAMN05878437_0889"/>
<protein>
    <submittedName>
        <fullName evidence="2">Transposase DDE domain group 1</fullName>
    </submittedName>
</protein>
<gene>
    <name evidence="2" type="ORF">SAMN05878437_0889</name>
</gene>
<name>A0A1M7FH96_9GAMM</name>
<keyword evidence="3" id="KW-1185">Reference proteome</keyword>
<accession>A0A1M7FH96</accession>
<dbReference type="NCBIfam" id="NF033539">
    <property type="entry name" value="transpos_IS1380"/>
    <property type="match status" value="1"/>
</dbReference>
<evidence type="ECO:0000313" key="3">
    <source>
        <dbReference type="Proteomes" id="UP000190911"/>
    </source>
</evidence>
<dbReference type="Pfam" id="PF13701">
    <property type="entry name" value="DDE_Tnp_1_4"/>
    <property type="match status" value="1"/>
</dbReference>
<dbReference type="InterPro" id="IPR025668">
    <property type="entry name" value="Tnp_DDE_dom"/>
</dbReference>
<sequence>MDLDGHRFGARAAATYYFPRFSNETILAGITAGGAYMKDSMDGKALGTEEDYGIELGEAFGGIKLIKEFSTGRIYSSAKYYEDVTSNVDNSAKLLENDDDSRTELLIGATHRLGDNMDFNIAARTTVASTRLIHRAETEKKMASSFSCRINMFLTELDSRGPLAMGESLSPWTPSCNGSIRVELSGHRTTSDSGALLLREALDNSGMIDALDDHLVDHRDPDRVRHSLASQLRTLVLQRSMGWIDLSDTDTLRRDPLWQLACSDARGTTPLAQDRPSQATLSRLLTCLGRDDNIDTVHEGLLRLAVWRLTSLNGGERPEHLTLDIDGLPIDVHGHQGGSAFHGLYGARIYSPLVASLAETGDMVGGLLREGNAGPAENADTWIPHLVRRLNESTGAKVKVRIDAGFTDNDTLEALEDRDIEYLGRLRSHTGLQTLAAPHLKRPRGRPPEQPREWCHDLAYQAGTWPAPRRVVLVVQERPDDLLLHAFFLVTNLGKFDWPPEKVLALYRKRGSAEAHMGEVKSSLDMHLSSTDRGVSTVQDVMARNEVNLLLTLCAYQVLHGLRCLLERQTRQGWSLKRMREQVLKVAATLTVHARRITVHLGDAADKWWPSLLKGLPRLTALT</sequence>
<reference evidence="2 3" key="1">
    <citation type="submission" date="2016-11" db="EMBL/GenBank/DDBJ databases">
        <authorList>
            <person name="Jaros S."/>
            <person name="Januszkiewicz K."/>
            <person name="Wedrychowicz H."/>
        </authorList>
    </citation>
    <scope>NUCLEOTIDE SEQUENCE [LARGE SCALE GENOMIC DNA]</scope>
    <source>
        <strain evidence="2 3">ACAM 12</strain>
    </source>
</reference>
<dbReference type="AlphaFoldDB" id="A0A1M7FH96"/>
<proteinExistence type="predicted"/>
<feature type="domain" description="Transposase DDE" evidence="1">
    <location>
        <begin position="177"/>
        <end position="604"/>
    </location>
</feature>
<dbReference type="EMBL" id="LT670847">
    <property type="protein sequence ID" value="SHM03434.1"/>
    <property type="molecule type" value="Genomic_DNA"/>
</dbReference>